<comment type="caution">
    <text evidence="2">The sequence shown here is derived from an EMBL/GenBank/DDBJ whole genome shotgun (WGS) entry which is preliminary data.</text>
</comment>
<sequence length="171" mass="19484">MNIVIGLVDETGITNTMLEAMPGVAKQYFVDLFSSSDQSDFSYLLGKYWHIVGPDIIEFCLGVLQGDVSLFKINSTNIVIILKVVNPRYMSQFRPIGLCNMVYKIISNVLVNHFKQVWNVCIDESQSAFRQLGKTGSFMLKIDMSKAYNWVEWNFLKVVMLRMGFTLTGFP</sequence>
<feature type="domain" description="Reverse transcriptase" evidence="1">
    <location>
        <begin position="90"/>
        <end position="163"/>
    </location>
</feature>
<dbReference type="AlphaFoldDB" id="A0A5B6V8Z5"/>
<keyword evidence="2" id="KW-0808">Transferase</keyword>
<dbReference type="OrthoDB" id="1936608at2759"/>
<gene>
    <name evidence="2" type="ORF">EPI10_000794</name>
</gene>
<reference evidence="2" key="1">
    <citation type="submission" date="2019-08" db="EMBL/GenBank/DDBJ databases">
        <authorList>
            <person name="Liu F."/>
        </authorList>
    </citation>
    <scope>NUCLEOTIDE SEQUENCE [LARGE SCALE GENOMIC DNA]</scope>
    <source>
        <strain evidence="2">PA1801</strain>
        <tissue evidence="2">Leaf</tissue>
    </source>
</reference>
<dbReference type="InterPro" id="IPR000477">
    <property type="entry name" value="RT_dom"/>
</dbReference>
<evidence type="ECO:0000313" key="3">
    <source>
        <dbReference type="Proteomes" id="UP000325315"/>
    </source>
</evidence>
<protein>
    <submittedName>
        <fullName evidence="2">Reverse transcriptase</fullName>
    </submittedName>
</protein>
<accession>A0A5B6V8Z5</accession>
<dbReference type="Proteomes" id="UP000325315">
    <property type="component" value="Unassembled WGS sequence"/>
</dbReference>
<evidence type="ECO:0000259" key="1">
    <source>
        <dbReference type="Pfam" id="PF00078"/>
    </source>
</evidence>
<dbReference type="EMBL" id="SMMG02000007">
    <property type="protein sequence ID" value="KAA3465648.1"/>
    <property type="molecule type" value="Genomic_DNA"/>
</dbReference>
<dbReference type="Pfam" id="PF00078">
    <property type="entry name" value="RVT_1"/>
    <property type="match status" value="1"/>
</dbReference>
<evidence type="ECO:0000313" key="2">
    <source>
        <dbReference type="EMBL" id="KAA3465648.1"/>
    </source>
</evidence>
<name>A0A5B6V8Z5_9ROSI</name>
<proteinExistence type="predicted"/>
<keyword evidence="2" id="KW-0695">RNA-directed DNA polymerase</keyword>
<organism evidence="2 3">
    <name type="scientific">Gossypium australe</name>
    <dbReference type="NCBI Taxonomy" id="47621"/>
    <lineage>
        <taxon>Eukaryota</taxon>
        <taxon>Viridiplantae</taxon>
        <taxon>Streptophyta</taxon>
        <taxon>Embryophyta</taxon>
        <taxon>Tracheophyta</taxon>
        <taxon>Spermatophyta</taxon>
        <taxon>Magnoliopsida</taxon>
        <taxon>eudicotyledons</taxon>
        <taxon>Gunneridae</taxon>
        <taxon>Pentapetalae</taxon>
        <taxon>rosids</taxon>
        <taxon>malvids</taxon>
        <taxon>Malvales</taxon>
        <taxon>Malvaceae</taxon>
        <taxon>Malvoideae</taxon>
        <taxon>Gossypium</taxon>
    </lineage>
</organism>
<dbReference type="GO" id="GO:0003964">
    <property type="term" value="F:RNA-directed DNA polymerase activity"/>
    <property type="evidence" value="ECO:0007669"/>
    <property type="project" value="UniProtKB-KW"/>
</dbReference>
<keyword evidence="2" id="KW-0548">Nucleotidyltransferase</keyword>
<keyword evidence="3" id="KW-1185">Reference proteome</keyword>